<evidence type="ECO:0000313" key="3">
    <source>
        <dbReference type="EMBL" id="CAA9497303.1"/>
    </source>
</evidence>
<dbReference type="InterPro" id="IPR042047">
    <property type="entry name" value="SleB_dom1"/>
</dbReference>
<organism evidence="3">
    <name type="scientific">uncultured Sphingomonas sp</name>
    <dbReference type="NCBI Taxonomy" id="158754"/>
    <lineage>
        <taxon>Bacteria</taxon>
        <taxon>Pseudomonadati</taxon>
        <taxon>Pseudomonadota</taxon>
        <taxon>Alphaproteobacteria</taxon>
        <taxon>Sphingomonadales</taxon>
        <taxon>Sphingomonadaceae</taxon>
        <taxon>Sphingomonas</taxon>
        <taxon>environmental samples</taxon>
    </lineage>
</organism>
<feature type="compositionally biased region" description="Low complexity" evidence="1">
    <location>
        <begin position="376"/>
        <end position="387"/>
    </location>
</feature>
<dbReference type="Pfam" id="PF07486">
    <property type="entry name" value="Hydrolase_2"/>
    <property type="match status" value="1"/>
</dbReference>
<dbReference type="RefSeq" id="WP_294167409.1">
    <property type="nucleotide sequence ID" value="NZ_CADCWA010000010.1"/>
</dbReference>
<proteinExistence type="predicted"/>
<dbReference type="EMBL" id="CADCWA010000010">
    <property type="protein sequence ID" value="CAA9497303.1"/>
    <property type="molecule type" value="Genomic_DNA"/>
</dbReference>
<reference evidence="3" key="1">
    <citation type="submission" date="2020-02" db="EMBL/GenBank/DDBJ databases">
        <authorList>
            <person name="Meier V. D."/>
        </authorList>
    </citation>
    <scope>NUCLEOTIDE SEQUENCE</scope>
    <source>
        <strain evidence="3">AVDCRST_MAG31</strain>
    </source>
</reference>
<sequence length="387" mass="41025">MTSFALSSKPVSADQALAWLHAHRREAAGSALMLAAVLGGFGVIANPAESVPRVPTPEERVLAATPPPTVEPLVVQAIAPTRAMQINAAVPIDTGPNPPARPFKAPPVKSLAYARALECLTQAIYYEAAREPTDGQRAVAQVVLNRVRHPVYPASVCGVVYQGSERDTGCQFTFTCDGALAHAPMRSYYLRARQVAHEALQGHVFAPVGNATHYHTDYVVPYWASTLKKSAVIGTHIFYRWPGGWGLPAAFGQRYSQAEADPNMLRVASLAAEARDRATPDEETEEIIVTAKQKLPEELAELVEAELGADGEARVTMRLPGQEPVGPDGKPLPPPAAARAANTPDLKWGLTGVDPKATQQVPLGQPAEPVAPKPAAPVSTAPPAGTP</sequence>
<feature type="region of interest" description="Disordered" evidence="1">
    <location>
        <begin position="319"/>
        <end position="387"/>
    </location>
</feature>
<evidence type="ECO:0000256" key="1">
    <source>
        <dbReference type="SAM" id="MobiDB-lite"/>
    </source>
</evidence>
<gene>
    <name evidence="3" type="ORF">AVDCRST_MAG31-152</name>
</gene>
<evidence type="ECO:0000259" key="2">
    <source>
        <dbReference type="Pfam" id="PF07486"/>
    </source>
</evidence>
<accession>A0A6J4SEF3</accession>
<dbReference type="AlphaFoldDB" id="A0A6J4SEF3"/>
<dbReference type="Gene3D" id="1.10.10.2520">
    <property type="entry name" value="Cell wall hydrolase SleB, domain 1"/>
    <property type="match status" value="1"/>
</dbReference>
<dbReference type="GO" id="GO:0016787">
    <property type="term" value="F:hydrolase activity"/>
    <property type="evidence" value="ECO:0007669"/>
    <property type="project" value="InterPro"/>
</dbReference>
<name>A0A6J4SEF3_9SPHN</name>
<protein>
    <submittedName>
        <fullName evidence="3">Cell wall hydrolyses involved in spore germination</fullName>
    </submittedName>
</protein>
<dbReference type="InterPro" id="IPR011105">
    <property type="entry name" value="Cell_wall_hydrolase_SleB"/>
</dbReference>
<feature type="domain" description="Cell wall hydrolase SleB" evidence="2">
    <location>
        <begin position="131"/>
        <end position="239"/>
    </location>
</feature>